<evidence type="ECO:0000313" key="3">
    <source>
        <dbReference type="EMBL" id="KAF0328316.1"/>
    </source>
</evidence>
<dbReference type="OrthoDB" id="20872at2759"/>
<dbReference type="InterPro" id="IPR010730">
    <property type="entry name" value="HET"/>
</dbReference>
<organism evidence="3 4">
    <name type="scientific">Colletotrichum asianum</name>
    <dbReference type="NCBI Taxonomy" id="702518"/>
    <lineage>
        <taxon>Eukaryota</taxon>
        <taxon>Fungi</taxon>
        <taxon>Dikarya</taxon>
        <taxon>Ascomycota</taxon>
        <taxon>Pezizomycotina</taxon>
        <taxon>Sordariomycetes</taxon>
        <taxon>Hypocreomycetidae</taxon>
        <taxon>Glomerellales</taxon>
        <taxon>Glomerellaceae</taxon>
        <taxon>Colletotrichum</taxon>
        <taxon>Colletotrichum gloeosporioides species complex</taxon>
    </lineage>
</organism>
<comment type="caution">
    <text evidence="3">The sequence shown here is derived from an EMBL/GenBank/DDBJ whole genome shotgun (WGS) entry which is preliminary data.</text>
</comment>
<accession>A0A8H3ZVE9</accession>
<keyword evidence="4" id="KW-1185">Reference proteome</keyword>
<gene>
    <name evidence="3" type="ORF">GQ607_004468</name>
</gene>
<evidence type="ECO:0008006" key="5">
    <source>
        <dbReference type="Google" id="ProtNLM"/>
    </source>
</evidence>
<dbReference type="PANTHER" id="PTHR10622">
    <property type="entry name" value="HET DOMAIN-CONTAINING PROTEIN"/>
    <property type="match status" value="1"/>
</dbReference>
<name>A0A8H3ZVE9_9PEZI</name>
<dbReference type="AlphaFoldDB" id="A0A8H3ZVE9"/>
<dbReference type="EMBL" id="WOWK01000018">
    <property type="protein sequence ID" value="KAF0328316.1"/>
    <property type="molecule type" value="Genomic_DNA"/>
</dbReference>
<dbReference type="PANTHER" id="PTHR10622:SF10">
    <property type="entry name" value="HET DOMAIN-CONTAINING PROTEIN"/>
    <property type="match status" value="1"/>
</dbReference>
<reference evidence="3 4" key="1">
    <citation type="submission" date="2019-12" db="EMBL/GenBank/DDBJ databases">
        <title>A genome sequence resource for the geographically widespread anthracnose pathogen Colletotrichum asianum.</title>
        <authorList>
            <person name="Meng Y."/>
        </authorList>
    </citation>
    <scope>NUCLEOTIDE SEQUENCE [LARGE SCALE GENOMIC DNA]</scope>
    <source>
        <strain evidence="3 4">ICMP 18580</strain>
    </source>
</reference>
<dbReference type="InterPro" id="IPR058525">
    <property type="entry name" value="DUF8212"/>
</dbReference>
<dbReference type="Pfam" id="PF06985">
    <property type="entry name" value="HET"/>
    <property type="match status" value="1"/>
</dbReference>
<dbReference type="Proteomes" id="UP000434172">
    <property type="component" value="Unassembled WGS sequence"/>
</dbReference>
<feature type="domain" description="DUF8212" evidence="2">
    <location>
        <begin position="233"/>
        <end position="315"/>
    </location>
</feature>
<evidence type="ECO:0000313" key="4">
    <source>
        <dbReference type="Proteomes" id="UP000434172"/>
    </source>
</evidence>
<dbReference type="Pfam" id="PF26640">
    <property type="entry name" value="DUF8212"/>
    <property type="match status" value="1"/>
</dbReference>
<evidence type="ECO:0000259" key="2">
    <source>
        <dbReference type="Pfam" id="PF26640"/>
    </source>
</evidence>
<feature type="domain" description="Heterokaryon incompatibility" evidence="1">
    <location>
        <begin position="22"/>
        <end position="114"/>
    </location>
</feature>
<sequence>MRLINTYSLHLEEFFGYGCPTYAILSHTWGEEETSYQEWLEWESGDAYQRGRTEMKSGFLKIKSACHAAQTYGHEYLWVDTNCIDKKSSAELSEAINSMFSWYRDSLKCLVYLEDYPTLPWGDSSPFDSLSKCRWFTRGWTLQELLAPKDMVFFNREWGLIGTKRSLSWEISAITGIDEDTLKEPGRVHAACAARKMSWASSRQTTRTEDLAYCLLGLFSINMPLLYGEGSEAFRRLQEEIIRVSTDQSLFAWDWPSKVPPSHRQGNHCVTMLAPFPSVFANCSTVIKETPRKMVRQPRLKEFAMTNLGLNISLPLVVKSEDVRGKKWGIGSIIWGTCLSLDDKDNGDQCTFNILWAKDSLWRHVSAEPSNNDLMDGIGDGIMERALRDAPLAGQTIAFFKDLVLEVGFDYSTMNADGGRCISLFLTKRSEIVA</sequence>
<evidence type="ECO:0000259" key="1">
    <source>
        <dbReference type="Pfam" id="PF06985"/>
    </source>
</evidence>
<protein>
    <recommendedName>
        <fullName evidence="5">Heterokaryon incompatibility domain-containing protein</fullName>
    </recommendedName>
</protein>
<proteinExistence type="predicted"/>